<keyword evidence="1" id="KW-0863">Zinc-finger</keyword>
<evidence type="ECO:0000259" key="2">
    <source>
        <dbReference type="PROSITE" id="PS50966"/>
    </source>
</evidence>
<sequence length="443" mass="49489">MATTDLDLAYASNSSLLQQNGIQQLVLAHQTELAEVNQVPCFFWGSVTDPLLTSKCLLTLSKVVRSSFGPVPPSLRDPIVSAGTDQIRFEGFSSCNGVYARLDLLEDAIDGEFLASGTTNVDFNEPMLNALNAVRKTEKMVLGVGSKEVSISTDKGKVVEKKVSLPPRWIKGLTSVQLYLADMDQKFQLNKMQIVQLFQSLPKGNVKGELYLTQRANRFAFSPIHTKDAVRVGGLQRLRLLEGLLPYSEKLLVYQEQGGESCAFVADFGKMRLTLALSPDSYRGFSGEGNVLENMLQDVPLEWVQGVNTLLKSNEMFDPTLLSIEHDVDFRTMDTLTASLSAIGLLGYDLHHRQHYYRRLPFKTERILSLNPRLKNAQKLLSSDAVQFVKRDADQVEARVAGTGVQHTVIMQGERYRCTCDWFTNHQVKRGLCKHILAVKMLL</sequence>
<reference evidence="4" key="1">
    <citation type="journal article" date="2019" name="Int. J. Syst. Evol. Microbiol.">
        <title>The Global Catalogue of Microorganisms (GCM) 10K type strain sequencing project: providing services to taxonomists for standard genome sequencing and annotation.</title>
        <authorList>
            <consortium name="The Broad Institute Genomics Platform"/>
            <consortium name="The Broad Institute Genome Sequencing Center for Infectious Disease"/>
            <person name="Wu L."/>
            <person name="Ma J."/>
        </authorList>
    </citation>
    <scope>NUCLEOTIDE SEQUENCE [LARGE SCALE GENOMIC DNA]</scope>
    <source>
        <strain evidence="4">KCTC 22814</strain>
    </source>
</reference>
<accession>A0ABW6BPG8</accession>
<organism evidence="3 4">
    <name type="scientific">Sphingobacterium bambusae</name>
    <dbReference type="NCBI Taxonomy" id="662858"/>
    <lineage>
        <taxon>Bacteria</taxon>
        <taxon>Pseudomonadati</taxon>
        <taxon>Bacteroidota</taxon>
        <taxon>Sphingobacteriia</taxon>
        <taxon>Sphingobacteriales</taxon>
        <taxon>Sphingobacteriaceae</taxon>
        <taxon>Sphingobacterium</taxon>
    </lineage>
</organism>
<keyword evidence="4" id="KW-1185">Reference proteome</keyword>
<dbReference type="Proteomes" id="UP001597525">
    <property type="component" value="Unassembled WGS sequence"/>
</dbReference>
<evidence type="ECO:0000313" key="3">
    <source>
        <dbReference type="EMBL" id="MFD2970201.1"/>
    </source>
</evidence>
<dbReference type="InterPro" id="IPR007527">
    <property type="entry name" value="Znf_SWIM"/>
</dbReference>
<dbReference type="EMBL" id="JBHUPB010000015">
    <property type="protein sequence ID" value="MFD2970201.1"/>
    <property type="molecule type" value="Genomic_DNA"/>
</dbReference>
<keyword evidence="1" id="KW-0479">Metal-binding</keyword>
<name>A0ABW6BPG8_9SPHI</name>
<evidence type="ECO:0000313" key="4">
    <source>
        <dbReference type="Proteomes" id="UP001597525"/>
    </source>
</evidence>
<feature type="domain" description="SWIM-type" evidence="2">
    <location>
        <begin position="407"/>
        <end position="443"/>
    </location>
</feature>
<proteinExistence type="predicted"/>
<dbReference type="RefSeq" id="WP_320183682.1">
    <property type="nucleotide sequence ID" value="NZ_CP138332.1"/>
</dbReference>
<evidence type="ECO:0000256" key="1">
    <source>
        <dbReference type="PROSITE-ProRule" id="PRU00325"/>
    </source>
</evidence>
<comment type="caution">
    <text evidence="3">The sequence shown here is derived from an EMBL/GenBank/DDBJ whole genome shotgun (WGS) entry which is preliminary data.</text>
</comment>
<protein>
    <submittedName>
        <fullName evidence="3">SWIM zinc finger family protein</fullName>
    </submittedName>
</protein>
<gene>
    <name evidence="3" type="ORF">ACFS7Y_22610</name>
</gene>
<keyword evidence="1" id="KW-0862">Zinc</keyword>
<dbReference type="PROSITE" id="PS50966">
    <property type="entry name" value="ZF_SWIM"/>
    <property type="match status" value="1"/>
</dbReference>